<feature type="region of interest" description="Disordered" evidence="1">
    <location>
        <begin position="102"/>
        <end position="150"/>
    </location>
</feature>
<organism evidence="2 3">
    <name type="scientific">Prorocentrum cordatum</name>
    <dbReference type="NCBI Taxonomy" id="2364126"/>
    <lineage>
        <taxon>Eukaryota</taxon>
        <taxon>Sar</taxon>
        <taxon>Alveolata</taxon>
        <taxon>Dinophyceae</taxon>
        <taxon>Prorocentrales</taxon>
        <taxon>Prorocentraceae</taxon>
        <taxon>Prorocentrum</taxon>
    </lineage>
</organism>
<gene>
    <name evidence="2" type="ORF">PCOR1329_LOCUS70511</name>
</gene>
<name>A0ABN9WX67_9DINO</name>
<feature type="compositionally biased region" description="Polar residues" evidence="1">
    <location>
        <begin position="130"/>
        <end position="141"/>
    </location>
</feature>
<reference evidence="2" key="1">
    <citation type="submission" date="2023-10" db="EMBL/GenBank/DDBJ databases">
        <authorList>
            <person name="Chen Y."/>
            <person name="Shah S."/>
            <person name="Dougan E. K."/>
            <person name="Thang M."/>
            <person name="Chan C."/>
        </authorList>
    </citation>
    <scope>NUCLEOTIDE SEQUENCE [LARGE SCALE GENOMIC DNA]</scope>
</reference>
<proteinExistence type="predicted"/>
<comment type="caution">
    <text evidence="2">The sequence shown here is derived from an EMBL/GenBank/DDBJ whole genome shotgun (WGS) entry which is preliminary data.</text>
</comment>
<feature type="compositionally biased region" description="Low complexity" evidence="1">
    <location>
        <begin position="102"/>
        <end position="114"/>
    </location>
</feature>
<keyword evidence="3" id="KW-1185">Reference proteome</keyword>
<protein>
    <submittedName>
        <fullName evidence="2">Uncharacterized protein</fullName>
    </submittedName>
</protein>
<evidence type="ECO:0000313" key="2">
    <source>
        <dbReference type="EMBL" id="CAK0890215.1"/>
    </source>
</evidence>
<evidence type="ECO:0000313" key="3">
    <source>
        <dbReference type="Proteomes" id="UP001189429"/>
    </source>
</evidence>
<feature type="non-terminal residue" evidence="2">
    <location>
        <position position="1"/>
    </location>
</feature>
<feature type="compositionally biased region" description="Low complexity" evidence="1">
    <location>
        <begin position="25"/>
        <end position="39"/>
    </location>
</feature>
<sequence>EAGEELAKYVEECEKTEAWGPLKPEPAAGTAPAANGGATAPGALVAQAGVKRPLGGVTPGIQDPNKRPTGPAGVMAARLQFQQPRPAARPVAMGMQRPMVVGPRPVLGRPPMMVQGPAQGGKGFRPPVTPGQQPRPGSQGSLLRGLVQKF</sequence>
<dbReference type="EMBL" id="CAUYUJ010019318">
    <property type="protein sequence ID" value="CAK0890215.1"/>
    <property type="molecule type" value="Genomic_DNA"/>
</dbReference>
<evidence type="ECO:0000256" key="1">
    <source>
        <dbReference type="SAM" id="MobiDB-lite"/>
    </source>
</evidence>
<accession>A0ABN9WX67</accession>
<dbReference type="Proteomes" id="UP001189429">
    <property type="component" value="Unassembled WGS sequence"/>
</dbReference>
<feature type="region of interest" description="Disordered" evidence="1">
    <location>
        <begin position="17"/>
        <end position="39"/>
    </location>
</feature>